<dbReference type="FunFam" id="1.10.10.10:FF:000322">
    <property type="entry name" value="Probable disease resistance protein At1g63360"/>
    <property type="match status" value="1"/>
</dbReference>
<dbReference type="Gene3D" id="1.10.8.430">
    <property type="entry name" value="Helical domain of apoptotic protease-activating factors"/>
    <property type="match status" value="1"/>
</dbReference>
<accession>A0A2P6Q345</accession>
<dbReference type="InterPro" id="IPR032675">
    <property type="entry name" value="LRR_dom_sf"/>
</dbReference>
<dbReference type="PANTHER" id="PTHR23155">
    <property type="entry name" value="DISEASE RESISTANCE PROTEIN RP"/>
    <property type="match status" value="1"/>
</dbReference>
<dbReference type="Pfam" id="PF23598">
    <property type="entry name" value="LRR_14"/>
    <property type="match status" value="1"/>
</dbReference>
<dbReference type="InterPro" id="IPR058922">
    <property type="entry name" value="WHD_DRP"/>
</dbReference>
<dbReference type="InterPro" id="IPR036388">
    <property type="entry name" value="WH-like_DNA-bd_sf"/>
</dbReference>
<feature type="signal peptide" evidence="3">
    <location>
        <begin position="1"/>
        <end position="25"/>
    </location>
</feature>
<dbReference type="STRING" id="74649.A0A2P6Q345"/>
<dbReference type="EMBL" id="PDCK01000043">
    <property type="protein sequence ID" value="PRQ28576.1"/>
    <property type="molecule type" value="Genomic_DNA"/>
</dbReference>
<keyword evidence="1" id="KW-0677">Repeat</keyword>
<evidence type="ECO:0000256" key="3">
    <source>
        <dbReference type="SAM" id="SignalP"/>
    </source>
</evidence>
<feature type="domain" description="Disease resistance protein winged helix" evidence="4">
    <location>
        <begin position="71"/>
        <end position="141"/>
    </location>
</feature>
<keyword evidence="2" id="KW-0611">Plant defense</keyword>
<dbReference type="InterPro" id="IPR044974">
    <property type="entry name" value="Disease_R_plants"/>
</dbReference>
<dbReference type="InterPro" id="IPR042197">
    <property type="entry name" value="Apaf_helical"/>
</dbReference>
<evidence type="ECO:0000259" key="4">
    <source>
        <dbReference type="Pfam" id="PF23559"/>
    </source>
</evidence>
<dbReference type="Gene3D" id="1.10.10.10">
    <property type="entry name" value="Winged helix-like DNA-binding domain superfamily/Winged helix DNA-binding domain"/>
    <property type="match status" value="1"/>
</dbReference>
<sequence>MVIKCGGLPLAVIVLGGLLSTKSKTTVEWERVLQNISWYLISAQDRVSAILALSYIDLPLHLKSCFLHLGIFPEDSSIEKMHLIRLWVAEGFLPQQGEEIEEGVAENCLNQLIDRCMIQVGTRTYLGSVKTIRIHDVLRDFSLKKGSEENFLGIYTGQEHELSASHDSTKSRRLAIHTKPDRCVNLDPYTHLRSLHFYCKFDQIIDFTRKNFKSLRVLELYCEDIDPYRGFSKVGDLIQLRFLGLRHVMYPLYLSSLKNLQTLDMRFCGYAPSWMFRELKIENLRHLLLPERHPFDLTLGTMIHLQTLKGIEGGRWIEDGLAKMISLQRLKIRTLSRDGVTLVISIAERLRRLQSLSLTNKEREDELFPPLEGLSRCDHLQKLRLCGKIEKLPDANGFPGNLVKLVLMRSNLPKDSVVILERMPNLKMLSLGYGSYPFNELVCSSEGFPQLQVLHLIWERMEVWKVEERALKKLRQLKIYRCSKLQQVPEGLKSLATLQELDICESPEFEHMLRTNEDLIEFTRKYSIKFVQRHTYDFMKWSSIR</sequence>
<keyword evidence="6" id="KW-0378">Hydrolase</keyword>
<dbReference type="InterPro" id="IPR027417">
    <property type="entry name" value="P-loop_NTPase"/>
</dbReference>
<dbReference type="GO" id="GO:0098542">
    <property type="term" value="P:defense response to other organism"/>
    <property type="evidence" value="ECO:0007669"/>
    <property type="project" value="TreeGrafter"/>
</dbReference>
<reference evidence="6 7" key="1">
    <citation type="journal article" date="2018" name="Nat. Genet.">
        <title>The Rosa genome provides new insights in the design of modern roses.</title>
        <authorList>
            <person name="Bendahmane M."/>
        </authorList>
    </citation>
    <scope>NUCLEOTIDE SEQUENCE [LARGE SCALE GENOMIC DNA]</scope>
    <source>
        <strain evidence="7">cv. Old Blush</strain>
    </source>
</reference>
<keyword evidence="3" id="KW-0732">Signal</keyword>
<dbReference type="InterPro" id="IPR055414">
    <property type="entry name" value="LRR_R13L4/SHOC2-like"/>
</dbReference>
<dbReference type="OMA" id="PRIEYCK"/>
<dbReference type="PANTHER" id="PTHR23155:SF1193">
    <property type="entry name" value="DISEASE RESISTANCE PROTEIN RPP13-RELATED"/>
    <property type="match status" value="1"/>
</dbReference>
<dbReference type="AlphaFoldDB" id="A0A2P6Q345"/>
<proteinExistence type="predicted"/>
<dbReference type="Gramene" id="PRQ28576">
    <property type="protein sequence ID" value="PRQ28576"/>
    <property type="gene ID" value="RchiOBHm_Chr5g0004531"/>
</dbReference>
<feature type="chain" id="PRO_5015189191" evidence="3">
    <location>
        <begin position="26"/>
        <end position="545"/>
    </location>
</feature>
<name>A0A2P6Q345_ROSCH</name>
<evidence type="ECO:0000256" key="2">
    <source>
        <dbReference type="ARBA" id="ARBA00022821"/>
    </source>
</evidence>
<dbReference type="SUPFAM" id="SSF52058">
    <property type="entry name" value="L domain-like"/>
    <property type="match status" value="1"/>
</dbReference>
<evidence type="ECO:0000256" key="1">
    <source>
        <dbReference type="ARBA" id="ARBA00022737"/>
    </source>
</evidence>
<dbReference type="GO" id="GO:0043531">
    <property type="term" value="F:ADP binding"/>
    <property type="evidence" value="ECO:0007669"/>
    <property type="project" value="InterPro"/>
</dbReference>
<dbReference type="GO" id="GO:0016787">
    <property type="term" value="F:hydrolase activity"/>
    <property type="evidence" value="ECO:0007669"/>
    <property type="project" value="UniProtKB-KW"/>
</dbReference>
<keyword evidence="7" id="KW-1185">Reference proteome</keyword>
<evidence type="ECO:0000313" key="7">
    <source>
        <dbReference type="Proteomes" id="UP000238479"/>
    </source>
</evidence>
<organism evidence="6 7">
    <name type="scientific">Rosa chinensis</name>
    <name type="common">China rose</name>
    <dbReference type="NCBI Taxonomy" id="74649"/>
    <lineage>
        <taxon>Eukaryota</taxon>
        <taxon>Viridiplantae</taxon>
        <taxon>Streptophyta</taxon>
        <taxon>Embryophyta</taxon>
        <taxon>Tracheophyta</taxon>
        <taxon>Spermatophyta</taxon>
        <taxon>Magnoliopsida</taxon>
        <taxon>eudicotyledons</taxon>
        <taxon>Gunneridae</taxon>
        <taxon>Pentapetalae</taxon>
        <taxon>rosids</taxon>
        <taxon>fabids</taxon>
        <taxon>Rosales</taxon>
        <taxon>Rosaceae</taxon>
        <taxon>Rosoideae</taxon>
        <taxon>Rosoideae incertae sedis</taxon>
        <taxon>Rosa</taxon>
    </lineage>
</organism>
<evidence type="ECO:0000259" key="5">
    <source>
        <dbReference type="Pfam" id="PF23598"/>
    </source>
</evidence>
<dbReference type="SUPFAM" id="SSF52540">
    <property type="entry name" value="P-loop containing nucleoside triphosphate hydrolases"/>
    <property type="match status" value="1"/>
</dbReference>
<comment type="caution">
    <text evidence="6">The sequence shown here is derived from an EMBL/GenBank/DDBJ whole genome shotgun (WGS) entry which is preliminary data.</text>
</comment>
<evidence type="ECO:0000313" key="6">
    <source>
        <dbReference type="EMBL" id="PRQ28576.1"/>
    </source>
</evidence>
<feature type="domain" description="Disease resistance R13L4/SHOC-2-like LRR" evidence="5">
    <location>
        <begin position="191"/>
        <end position="503"/>
    </location>
</feature>
<gene>
    <name evidence="6" type="ORF">RchiOBHm_Chr5g0004531</name>
</gene>
<dbReference type="Pfam" id="PF23559">
    <property type="entry name" value="WHD_DRP"/>
    <property type="match status" value="1"/>
</dbReference>
<dbReference type="PRINTS" id="PR00364">
    <property type="entry name" value="DISEASERSIST"/>
</dbReference>
<dbReference type="Gene3D" id="3.80.10.10">
    <property type="entry name" value="Ribonuclease Inhibitor"/>
    <property type="match status" value="1"/>
</dbReference>
<dbReference type="Proteomes" id="UP000238479">
    <property type="component" value="Chromosome 5"/>
</dbReference>
<protein>
    <submittedName>
        <fullName evidence="6">Putative P-loop containing nucleoside triphosphate hydrolase, leucine-rich repeat domain, L</fullName>
    </submittedName>
</protein>